<protein>
    <recommendedName>
        <fullName evidence="6">MHD domain-containing protein</fullName>
    </recommendedName>
</protein>
<sequence length="583" mass="65798">MYKKKRPYLRNRQAQEQKKNSTRFQRTAAFTPGIKNTNLNDKFMGPKNIIPLLKLSIAPTMIHSLFLINPSGDIFLEKHWKSVVSRSVCDYFFEAQERASERRKMFPPSSRHLTTTYSVFIGTPSFLWPSSKLRCRRFLRSSSFTAWSTHFREGNVQANQSTKCVRYVRKNFLPHGKKKLCGPCIEKTIQEESPAFASDLKTLIKNQVESALKGIKIPRKKHRSGHKSPESSIDESENETSESNDSSTSETSSLSSEGGRSCFPIEETDALVKAIRTTMGLIDERPKRTAQDIMFSGLEQKKRRVFPINEKIHSLIKKEWKKPDKKVLLTPKRKYPFDDPACSSWSKAPKLDVAIAKASKKFALPFEDMGTLKQRSPTTGPRTRTGPLRFFSRSAAPLTASFAALGLDYFGSCSEAVIKENVVVVYEVLEEMLDNGFPLATESNILKELIKPPTILRSVVNTITGSSNVGDQLPTGQLSVVPWRRTGVKYTNNEAYFDVIEEIDAIIDKSGCTVAAEIQGVIDACVKLSGMPDLTLSFMNPRLLDDVSFHPCVRFKRWESERILSFIPPDGNFRLLSYHVSAQ</sequence>
<evidence type="ECO:0000313" key="8">
    <source>
        <dbReference type="Proteomes" id="UP001176940"/>
    </source>
</evidence>
<keyword evidence="2" id="KW-0813">Transport</keyword>
<feature type="compositionally biased region" description="Low complexity" evidence="5">
    <location>
        <begin position="243"/>
        <end position="257"/>
    </location>
</feature>
<dbReference type="PROSITE" id="PS00990">
    <property type="entry name" value="CLAT_ADAPTOR_M_1"/>
    <property type="match status" value="1"/>
</dbReference>
<evidence type="ECO:0000313" key="7">
    <source>
        <dbReference type="EMBL" id="CAJ0930659.1"/>
    </source>
</evidence>
<dbReference type="InterPro" id="IPR011012">
    <property type="entry name" value="Longin-like_dom_sf"/>
</dbReference>
<keyword evidence="8" id="KW-1185">Reference proteome</keyword>
<dbReference type="InterPro" id="IPR036168">
    <property type="entry name" value="AP2_Mu_C_sf"/>
</dbReference>
<dbReference type="Gene3D" id="3.30.450.60">
    <property type="match status" value="1"/>
</dbReference>
<evidence type="ECO:0000256" key="5">
    <source>
        <dbReference type="SAM" id="MobiDB-lite"/>
    </source>
</evidence>
<keyword evidence="4" id="KW-0472">Membrane</keyword>
<dbReference type="InterPro" id="IPR028565">
    <property type="entry name" value="MHD"/>
</dbReference>
<organism evidence="7 8">
    <name type="scientific">Ranitomeya imitator</name>
    <name type="common">mimic poison frog</name>
    <dbReference type="NCBI Taxonomy" id="111125"/>
    <lineage>
        <taxon>Eukaryota</taxon>
        <taxon>Metazoa</taxon>
        <taxon>Chordata</taxon>
        <taxon>Craniata</taxon>
        <taxon>Vertebrata</taxon>
        <taxon>Euteleostomi</taxon>
        <taxon>Amphibia</taxon>
        <taxon>Batrachia</taxon>
        <taxon>Anura</taxon>
        <taxon>Neobatrachia</taxon>
        <taxon>Hyloidea</taxon>
        <taxon>Dendrobatidae</taxon>
        <taxon>Dendrobatinae</taxon>
        <taxon>Ranitomeya</taxon>
    </lineage>
</organism>
<evidence type="ECO:0000256" key="1">
    <source>
        <dbReference type="ARBA" id="ARBA00004308"/>
    </source>
</evidence>
<gene>
    <name evidence="7" type="ORF">RIMI_LOCUS4362449</name>
</gene>
<evidence type="ECO:0000256" key="2">
    <source>
        <dbReference type="ARBA" id="ARBA00022448"/>
    </source>
</evidence>
<feature type="domain" description="MHD" evidence="6">
    <location>
        <begin position="492"/>
        <end position="583"/>
    </location>
</feature>
<dbReference type="EMBL" id="CAUEEQ010006975">
    <property type="protein sequence ID" value="CAJ0930659.1"/>
    <property type="molecule type" value="Genomic_DNA"/>
</dbReference>
<evidence type="ECO:0000256" key="4">
    <source>
        <dbReference type="ARBA" id="ARBA00023136"/>
    </source>
</evidence>
<dbReference type="PANTHER" id="PTHR10529">
    <property type="entry name" value="AP COMPLEX SUBUNIT MU"/>
    <property type="match status" value="1"/>
</dbReference>
<dbReference type="Gene3D" id="2.60.40.1170">
    <property type="entry name" value="Mu homology domain, subdomain B"/>
    <property type="match status" value="1"/>
</dbReference>
<dbReference type="Proteomes" id="UP001176940">
    <property type="component" value="Unassembled WGS sequence"/>
</dbReference>
<dbReference type="InterPro" id="IPR050431">
    <property type="entry name" value="Adaptor_comp_med_subunit"/>
</dbReference>
<dbReference type="InterPro" id="IPR018240">
    <property type="entry name" value="Clathrin_mu_CS"/>
</dbReference>
<name>A0ABN9L1A3_9NEOB</name>
<feature type="non-terminal residue" evidence="7">
    <location>
        <position position="583"/>
    </location>
</feature>
<dbReference type="PROSITE" id="PS51072">
    <property type="entry name" value="MHD"/>
    <property type="match status" value="1"/>
</dbReference>
<dbReference type="Pfam" id="PF00928">
    <property type="entry name" value="Adap_comp_sub"/>
    <property type="match status" value="1"/>
</dbReference>
<dbReference type="PROSITE" id="PS00991">
    <property type="entry name" value="CLAT_ADAPTOR_M_2"/>
    <property type="match status" value="1"/>
</dbReference>
<evidence type="ECO:0000256" key="3">
    <source>
        <dbReference type="ARBA" id="ARBA00022927"/>
    </source>
</evidence>
<comment type="caution">
    <text evidence="7">The sequence shown here is derived from an EMBL/GenBank/DDBJ whole genome shotgun (WGS) entry which is preliminary data.</text>
</comment>
<dbReference type="SUPFAM" id="SSF64356">
    <property type="entry name" value="SNARE-like"/>
    <property type="match status" value="2"/>
</dbReference>
<comment type="subcellular location">
    <subcellularLocation>
        <location evidence="1">Endomembrane system</location>
    </subcellularLocation>
</comment>
<reference evidence="7" key="1">
    <citation type="submission" date="2023-07" db="EMBL/GenBank/DDBJ databases">
        <authorList>
            <person name="Stuckert A."/>
        </authorList>
    </citation>
    <scope>NUCLEOTIDE SEQUENCE</scope>
</reference>
<keyword evidence="3" id="KW-0653">Protein transport</keyword>
<feature type="region of interest" description="Disordered" evidence="5">
    <location>
        <begin position="215"/>
        <end position="262"/>
    </location>
</feature>
<feature type="compositionally biased region" description="Acidic residues" evidence="5">
    <location>
        <begin position="232"/>
        <end position="242"/>
    </location>
</feature>
<feature type="region of interest" description="Disordered" evidence="5">
    <location>
        <begin position="1"/>
        <end position="23"/>
    </location>
</feature>
<dbReference type="SUPFAM" id="SSF49447">
    <property type="entry name" value="Second domain of Mu2 adaptin subunit (ap50) of ap2 adaptor"/>
    <property type="match status" value="1"/>
</dbReference>
<feature type="compositionally biased region" description="Basic residues" evidence="5">
    <location>
        <begin position="216"/>
        <end position="226"/>
    </location>
</feature>
<proteinExistence type="predicted"/>
<evidence type="ECO:0000259" key="6">
    <source>
        <dbReference type="PROSITE" id="PS51072"/>
    </source>
</evidence>
<dbReference type="Gene3D" id="1.10.287.3160">
    <property type="match status" value="1"/>
</dbReference>
<accession>A0ABN9L1A3</accession>